<comment type="caution">
    <text evidence="1">The sequence shown here is derived from an EMBL/GenBank/DDBJ whole genome shotgun (WGS) entry which is preliminary data.</text>
</comment>
<reference evidence="1 2" key="1">
    <citation type="journal article" date="2016" name="Front. Microbiol.">
        <title>Comprehensive Phylogenetic Analysis of Bovine Non-aureus Staphylococci Species Based on Whole-Genome Sequencing.</title>
        <authorList>
            <person name="Naushad S."/>
            <person name="Barkema H.W."/>
            <person name="Luby C."/>
            <person name="Condas L.A."/>
            <person name="Nobrega D.B."/>
            <person name="Carson D.A."/>
            <person name="De Buck J."/>
        </authorList>
    </citation>
    <scope>NUCLEOTIDE SEQUENCE [LARGE SCALE GENOMIC DNA]</scope>
    <source>
        <strain evidence="1 2">SNUC 1349</strain>
    </source>
</reference>
<proteinExistence type="predicted"/>
<dbReference type="EMBL" id="QXUI01000002">
    <property type="protein sequence ID" value="RIM93377.1"/>
    <property type="molecule type" value="Genomic_DNA"/>
</dbReference>
<dbReference type="Proteomes" id="UP000285579">
    <property type="component" value="Unassembled WGS sequence"/>
</dbReference>
<accession>A0AAQ0RYA3</accession>
<evidence type="ECO:0000313" key="1">
    <source>
        <dbReference type="EMBL" id="RIM93377.1"/>
    </source>
</evidence>
<gene>
    <name evidence="1" type="ORF">BU104_03310</name>
</gene>
<dbReference type="AlphaFoldDB" id="A0AAQ0RYA3"/>
<protein>
    <submittedName>
        <fullName evidence="1">Uncharacterized protein</fullName>
    </submittedName>
</protein>
<organism evidence="1 2">
    <name type="scientific">Staphylococcus xylosus</name>
    <dbReference type="NCBI Taxonomy" id="1288"/>
    <lineage>
        <taxon>Bacteria</taxon>
        <taxon>Bacillati</taxon>
        <taxon>Bacillota</taxon>
        <taxon>Bacilli</taxon>
        <taxon>Bacillales</taxon>
        <taxon>Staphylococcaceae</taxon>
        <taxon>Staphylococcus</taxon>
    </lineage>
</organism>
<dbReference type="RefSeq" id="WP_107540889.1">
    <property type="nucleotide sequence ID" value="NZ_JAMWHU010000005.1"/>
</dbReference>
<sequence length="69" mass="8267">MNHRRIAHQILARLPTNVNNVSTVYINSLIKKYTRKEKEFNEIKRIINQNKKHKSKEVMTYGKIKRTSN</sequence>
<evidence type="ECO:0000313" key="2">
    <source>
        <dbReference type="Proteomes" id="UP000285579"/>
    </source>
</evidence>
<name>A0AAQ0RYA3_STAXY</name>